<keyword evidence="3" id="KW-1185">Reference proteome</keyword>
<organism evidence="2 3">
    <name type="scientific">Planococcus salinus</name>
    <dbReference type="NCBI Taxonomy" id="1848460"/>
    <lineage>
        <taxon>Bacteria</taxon>
        <taxon>Bacillati</taxon>
        <taxon>Bacillota</taxon>
        <taxon>Bacilli</taxon>
        <taxon>Bacillales</taxon>
        <taxon>Caryophanaceae</taxon>
        <taxon>Planococcus</taxon>
    </lineage>
</organism>
<sequence>MLKAKVTSKGQITIPIEIRKLLKANSGDAITFEVKEEGIFIKKENQPKTIQERFADYHLENNKEKIQAAMKDPDFGLPLGEEIW</sequence>
<dbReference type="AlphaFoldDB" id="A0A3M8P7A3"/>
<comment type="caution">
    <text evidence="2">The sequence shown here is derived from an EMBL/GenBank/DDBJ whole genome shotgun (WGS) entry which is preliminary data.</text>
</comment>
<name>A0A3M8P7A3_9BACL</name>
<dbReference type="SMART" id="SM00966">
    <property type="entry name" value="SpoVT_AbrB"/>
    <property type="match status" value="1"/>
</dbReference>
<dbReference type="SUPFAM" id="SSF89447">
    <property type="entry name" value="AbrB/MazE/MraZ-like"/>
    <property type="match status" value="1"/>
</dbReference>
<evidence type="ECO:0000313" key="2">
    <source>
        <dbReference type="EMBL" id="RNF39074.1"/>
    </source>
</evidence>
<evidence type="ECO:0000259" key="1">
    <source>
        <dbReference type="SMART" id="SM00966"/>
    </source>
</evidence>
<dbReference type="InterPro" id="IPR007159">
    <property type="entry name" value="SpoVT-AbrB_dom"/>
</dbReference>
<keyword evidence="2" id="KW-0238">DNA-binding</keyword>
<gene>
    <name evidence="2" type="ORF">EEX84_11210</name>
</gene>
<accession>A0A3M8P7A3</accession>
<dbReference type="Proteomes" id="UP000275473">
    <property type="component" value="Unassembled WGS sequence"/>
</dbReference>
<dbReference type="GO" id="GO:0003677">
    <property type="term" value="F:DNA binding"/>
    <property type="evidence" value="ECO:0007669"/>
    <property type="project" value="UniProtKB-KW"/>
</dbReference>
<protein>
    <submittedName>
        <fullName evidence="2">AbrB/MazE/SpoVT family DNA-binding domain-containing protein</fullName>
    </submittedName>
</protein>
<feature type="domain" description="SpoVT-AbrB" evidence="1">
    <location>
        <begin position="4"/>
        <end position="49"/>
    </location>
</feature>
<dbReference type="Pfam" id="PF04014">
    <property type="entry name" value="MazE_antitoxin"/>
    <property type="match status" value="1"/>
</dbReference>
<proteinExistence type="predicted"/>
<dbReference type="InterPro" id="IPR037914">
    <property type="entry name" value="SpoVT-AbrB_sf"/>
</dbReference>
<dbReference type="NCBIfam" id="TIGR01439">
    <property type="entry name" value="lp_hng_hel_AbrB"/>
    <property type="match status" value="1"/>
</dbReference>
<dbReference type="EMBL" id="RIAX01000008">
    <property type="protein sequence ID" value="RNF39074.1"/>
    <property type="molecule type" value="Genomic_DNA"/>
</dbReference>
<dbReference type="Gene3D" id="2.10.260.10">
    <property type="match status" value="1"/>
</dbReference>
<reference evidence="2 3" key="1">
    <citation type="journal article" date="2018" name="Int. J. Syst. Evol. Microbiol.">
        <title>Planococcus salinus sp. nov., a moderately halophilic bacterium isolated from a saline-alkali soil.</title>
        <authorList>
            <person name="Gan L."/>
        </authorList>
    </citation>
    <scope>NUCLEOTIDE SEQUENCE [LARGE SCALE GENOMIC DNA]</scope>
    <source>
        <strain evidence="2 3">LCB217</strain>
    </source>
</reference>
<evidence type="ECO:0000313" key="3">
    <source>
        <dbReference type="Proteomes" id="UP000275473"/>
    </source>
</evidence>
<dbReference type="OrthoDB" id="9811597at2"/>